<dbReference type="EMBL" id="JAAZSR010000176">
    <property type="protein sequence ID" value="NKX51127.1"/>
    <property type="molecule type" value="Genomic_DNA"/>
</dbReference>
<keyword evidence="2" id="KW-1185">Reference proteome</keyword>
<evidence type="ECO:0000313" key="1">
    <source>
        <dbReference type="EMBL" id="NKX51127.1"/>
    </source>
</evidence>
<evidence type="ECO:0000313" key="2">
    <source>
        <dbReference type="Proteomes" id="UP000523795"/>
    </source>
</evidence>
<accession>A0ABX1JP73</accession>
<comment type="caution">
    <text evidence="1">The sequence shown here is derived from an EMBL/GenBank/DDBJ whole genome shotgun (WGS) entry which is preliminary data.</text>
</comment>
<name>A0ABX1JP73_9MICC</name>
<proteinExistence type="predicted"/>
<feature type="non-terminal residue" evidence="1">
    <location>
        <position position="1"/>
    </location>
</feature>
<dbReference type="Proteomes" id="UP000523795">
    <property type="component" value="Unassembled WGS sequence"/>
</dbReference>
<keyword evidence="1" id="KW-0378">Hydrolase</keyword>
<reference evidence="1 2" key="1">
    <citation type="submission" date="2020-04" db="EMBL/GenBank/DDBJ databases">
        <authorList>
            <person name="Liu S."/>
        </authorList>
    </citation>
    <scope>NUCLEOTIDE SEQUENCE [LARGE SCALE GENOMIC DNA]</scope>
    <source>
        <strain evidence="1 2">CGMCC 1.15091</strain>
    </source>
</reference>
<dbReference type="GO" id="GO:0016787">
    <property type="term" value="F:hydrolase activity"/>
    <property type="evidence" value="ECO:0007669"/>
    <property type="project" value="UniProtKB-KW"/>
</dbReference>
<sequence>SVLRGGYELGERIVNKHERSWRTVIEQSMEQLSPLAVSSALIQSQSAYIYHFEGRGFASQLGGTKIAWLGNPADKAVNYGTARRSWLVNFKDNMLTNELVTAGAVPAHASPQWNPAVYQPLIEAVEDSHTPMPSHGGLRRPV</sequence>
<gene>
    <name evidence="1" type="ORF">HER39_11255</name>
</gene>
<protein>
    <submittedName>
        <fullName evidence="1">Alpha/beta hydrolase</fullName>
    </submittedName>
</protein>
<organism evidence="1 2">
    <name type="scientific">Arthrobacter deserti</name>
    <dbReference type="NCBI Taxonomy" id="1742687"/>
    <lineage>
        <taxon>Bacteria</taxon>
        <taxon>Bacillati</taxon>
        <taxon>Actinomycetota</taxon>
        <taxon>Actinomycetes</taxon>
        <taxon>Micrococcales</taxon>
        <taxon>Micrococcaceae</taxon>
        <taxon>Arthrobacter</taxon>
    </lineage>
</organism>